<dbReference type="Pfam" id="PF02518">
    <property type="entry name" value="HATPase_c"/>
    <property type="match status" value="1"/>
</dbReference>
<keyword evidence="4" id="KW-0812">Transmembrane</keyword>
<dbReference type="Proteomes" id="UP000015559">
    <property type="component" value="Chromosome"/>
</dbReference>
<feature type="domain" description="Histidine kinase" evidence="5">
    <location>
        <begin position="591"/>
        <end position="834"/>
    </location>
</feature>
<keyword evidence="7" id="KW-1185">Reference proteome</keyword>
<feature type="coiled-coil region" evidence="3">
    <location>
        <begin position="345"/>
        <end position="379"/>
    </location>
</feature>
<dbReference type="STRING" id="1163617.SCD_n02288"/>
<dbReference type="GO" id="GO:0000155">
    <property type="term" value="F:phosphorelay sensor kinase activity"/>
    <property type="evidence" value="ECO:0007669"/>
    <property type="project" value="InterPro"/>
</dbReference>
<dbReference type="PROSITE" id="PS50109">
    <property type="entry name" value="HIS_KIN"/>
    <property type="match status" value="1"/>
</dbReference>
<name>S6AIM2_SULDS</name>
<accession>S6AIM2</accession>
<dbReference type="EMBL" id="AP013066">
    <property type="protein sequence ID" value="BAN36096.1"/>
    <property type="molecule type" value="Genomic_DNA"/>
</dbReference>
<dbReference type="AlphaFoldDB" id="S6AIM2"/>
<dbReference type="Pfam" id="PF13185">
    <property type="entry name" value="GAF_2"/>
    <property type="match status" value="1"/>
</dbReference>
<dbReference type="InterPro" id="IPR005467">
    <property type="entry name" value="His_kinase_dom"/>
</dbReference>
<dbReference type="InterPro" id="IPR003018">
    <property type="entry name" value="GAF"/>
</dbReference>
<dbReference type="SMART" id="SM00065">
    <property type="entry name" value="GAF"/>
    <property type="match status" value="1"/>
</dbReference>
<keyword evidence="4" id="KW-1133">Transmembrane helix</keyword>
<dbReference type="InterPro" id="IPR029016">
    <property type="entry name" value="GAF-like_dom_sf"/>
</dbReference>
<dbReference type="Gene3D" id="1.10.287.130">
    <property type="match status" value="1"/>
</dbReference>
<dbReference type="PANTHER" id="PTHR43065">
    <property type="entry name" value="SENSOR HISTIDINE KINASE"/>
    <property type="match status" value="1"/>
</dbReference>
<dbReference type="eggNOG" id="COG2203">
    <property type="taxonomic scope" value="Bacteria"/>
</dbReference>
<protein>
    <recommendedName>
        <fullName evidence="2">histidine kinase</fullName>
        <ecNumber evidence="2">2.7.13.3</ecNumber>
    </recommendedName>
</protein>
<dbReference type="eggNOG" id="COG4191">
    <property type="taxonomic scope" value="Bacteria"/>
</dbReference>
<dbReference type="InterPro" id="IPR036097">
    <property type="entry name" value="HisK_dim/P_sf"/>
</dbReference>
<dbReference type="InterPro" id="IPR003594">
    <property type="entry name" value="HATPase_dom"/>
</dbReference>
<dbReference type="CDD" id="cd16943">
    <property type="entry name" value="HATPase_AtoS-like"/>
    <property type="match status" value="1"/>
</dbReference>
<dbReference type="InterPro" id="IPR004358">
    <property type="entry name" value="Sig_transdc_His_kin-like_C"/>
</dbReference>
<proteinExistence type="predicted"/>
<comment type="catalytic activity">
    <reaction evidence="1">
        <text>ATP + protein L-histidine = ADP + protein N-phospho-L-histidine.</text>
        <dbReference type="EC" id="2.7.13.3"/>
    </reaction>
</comment>
<dbReference type="PRINTS" id="PR00344">
    <property type="entry name" value="BCTRLSENSOR"/>
</dbReference>
<evidence type="ECO:0000259" key="5">
    <source>
        <dbReference type="PROSITE" id="PS50109"/>
    </source>
</evidence>
<dbReference type="Gene3D" id="3.30.450.40">
    <property type="match status" value="1"/>
</dbReference>
<evidence type="ECO:0000256" key="3">
    <source>
        <dbReference type="SAM" id="Coils"/>
    </source>
</evidence>
<dbReference type="InterPro" id="IPR036890">
    <property type="entry name" value="HATPase_C_sf"/>
</dbReference>
<dbReference type="SMART" id="SM00387">
    <property type="entry name" value="HATPase_c"/>
    <property type="match status" value="1"/>
</dbReference>
<organism evidence="6 7">
    <name type="scientific">Sulfuricella denitrificans (strain DSM 22764 / NBRC 105220 / skB26)</name>
    <dbReference type="NCBI Taxonomy" id="1163617"/>
    <lineage>
        <taxon>Bacteria</taxon>
        <taxon>Pseudomonadati</taxon>
        <taxon>Pseudomonadota</taxon>
        <taxon>Betaproteobacteria</taxon>
        <taxon>Nitrosomonadales</taxon>
        <taxon>Sulfuricellaceae</taxon>
        <taxon>Sulfuricella</taxon>
    </lineage>
</organism>
<dbReference type="HOGENOM" id="CLU_337361_0_0_4"/>
<keyword evidence="4" id="KW-0472">Membrane</keyword>
<gene>
    <name evidence="6" type="ORF">SCD_n02288</name>
</gene>
<dbReference type="SUPFAM" id="SSF55781">
    <property type="entry name" value="GAF domain-like"/>
    <property type="match status" value="1"/>
</dbReference>
<dbReference type="SUPFAM" id="SSF55874">
    <property type="entry name" value="ATPase domain of HSP90 chaperone/DNA topoisomerase II/histidine kinase"/>
    <property type="match status" value="1"/>
</dbReference>
<evidence type="ECO:0000256" key="1">
    <source>
        <dbReference type="ARBA" id="ARBA00000085"/>
    </source>
</evidence>
<evidence type="ECO:0000256" key="4">
    <source>
        <dbReference type="SAM" id="Phobius"/>
    </source>
</evidence>
<sequence>MRKLLDVLFGTEREERRIGLLTIAILVLTMLVTGGVIFAVLAQQLRAELENGLVRILHDRTALFHHEVNTGIDIASSIANRRPHVTKLMSAIHDGSGKLETRREIGRVLNTIQRDQKSSAIALYDVRGDLVASSGEFLRTPFAVSLRHPEKTSLLWRDGYYLNVTTTMRLNGAADGAEIGTVKLEYPLADMTRAFLNYHGLGETGEIALCAALSAEQMSCFPTRHRPQPFDSARHVKGTPTPLSEALDGKKGSVATLDYREHEVLDAFQPAGDSGLGMAVKIDTAELTQPIRAHFLWIAPFLATLLALGFALLRWQVGPIVREMVASRSRLKQSHDEVLASHAALLNTNQALMEADAKVREVEADNDRQMNALADANVRMALFYASMERVREADESLTKNGEMEAFCHGIVSNAMSLTSAHYGALGVFGADGNLASFVTEGIDAETRTRLGNLPTGKGLLGAFYHEGKIVRVDDIAADPRACGFPPNHPPMKSLIGVPIGAGSTNHGVLYLADKDNGVPFTDNDELLMDMLGMEIGLVLQRYDLLNTLRVTNQTLQTEREEQRVLITRLEEAQNQLLQSEKMASIGQLAAGVAHEINNPIGYVNSNLGSLDTYIQSIFNVVAAYELAENAITDSTALSSVQAAKQAADLEFLREDISALMAESRDGITRVKKIVQDLKDFSHVDEAEWQWTDLHSGIDTTLNIVWNELKYKTEVIKEYGNLPEVNCFPSQLNQVFMNLLVNAGHAIETRGTITIRTGAEGERVWVEIADSGKGIAPEHLTRIFEPFFTTKPVGTGTGLGLSLSYGIIQKHNGHIEVESVIGNGTMFRVWLPVQQGTTINLSPRQ</sequence>
<dbReference type="EC" id="2.7.13.3" evidence="2"/>
<evidence type="ECO:0000313" key="7">
    <source>
        <dbReference type="Proteomes" id="UP000015559"/>
    </source>
</evidence>
<dbReference type="SUPFAM" id="SSF47384">
    <property type="entry name" value="Homodimeric domain of signal transducing histidine kinase"/>
    <property type="match status" value="1"/>
</dbReference>
<evidence type="ECO:0000256" key="2">
    <source>
        <dbReference type="ARBA" id="ARBA00012438"/>
    </source>
</evidence>
<dbReference type="OrthoDB" id="1931120at2"/>
<reference evidence="6 7" key="1">
    <citation type="journal article" date="2012" name="Appl. Environ. Microbiol.">
        <title>Draft genome sequence of a psychrotolerant sulfur-oxidizing bacterium, Sulfuricella denitrificans skB26, and proteomic insights into cold adaptation.</title>
        <authorList>
            <person name="Watanabe T."/>
            <person name="Kojima H."/>
            <person name="Fukui M."/>
        </authorList>
    </citation>
    <scope>NUCLEOTIDE SEQUENCE [LARGE SCALE GENOMIC DNA]</scope>
    <source>
        <strain evidence="7">skB26</strain>
    </source>
</reference>
<dbReference type="RefSeq" id="WP_009205293.1">
    <property type="nucleotide sequence ID" value="NC_022357.1"/>
</dbReference>
<keyword evidence="3" id="KW-0175">Coiled coil</keyword>
<dbReference type="KEGG" id="sdr:SCD_n02288"/>
<dbReference type="Gene3D" id="3.30.565.10">
    <property type="entry name" value="Histidine kinase-like ATPase, C-terminal domain"/>
    <property type="match status" value="1"/>
</dbReference>
<feature type="transmembrane region" description="Helical" evidence="4">
    <location>
        <begin position="20"/>
        <end position="42"/>
    </location>
</feature>
<dbReference type="PANTHER" id="PTHR43065:SF50">
    <property type="entry name" value="HISTIDINE KINASE"/>
    <property type="match status" value="1"/>
</dbReference>
<evidence type="ECO:0000313" key="6">
    <source>
        <dbReference type="EMBL" id="BAN36096.1"/>
    </source>
</evidence>